<accession>A0ABS3D4W0</accession>
<dbReference type="SUPFAM" id="SSF52949">
    <property type="entry name" value="Macro domain-like"/>
    <property type="match status" value="1"/>
</dbReference>
<name>A0ABS3D4W0_9BACT</name>
<dbReference type="RefSeq" id="WP_207048539.1">
    <property type="nucleotide sequence ID" value="NZ_JAFIMU010000002.1"/>
</dbReference>
<dbReference type="PROSITE" id="PS51154">
    <property type="entry name" value="MACRO"/>
    <property type="match status" value="1"/>
</dbReference>
<evidence type="ECO:0000259" key="1">
    <source>
        <dbReference type="PROSITE" id="PS51154"/>
    </source>
</evidence>
<protein>
    <submittedName>
        <fullName evidence="2">Macro domain-containing protein</fullName>
    </submittedName>
</protein>
<comment type="caution">
    <text evidence="2">The sequence shown here is derived from an EMBL/GenBank/DDBJ whole genome shotgun (WGS) entry which is preliminary data.</text>
</comment>
<evidence type="ECO:0000313" key="2">
    <source>
        <dbReference type="EMBL" id="MBN8226703.1"/>
    </source>
</evidence>
<dbReference type="InterPro" id="IPR043472">
    <property type="entry name" value="Macro_dom-like"/>
</dbReference>
<feature type="domain" description="Macro" evidence="1">
    <location>
        <begin position="17"/>
        <end position="223"/>
    </location>
</feature>
<keyword evidence="3" id="KW-1185">Reference proteome</keyword>
<evidence type="ECO:0000313" key="3">
    <source>
        <dbReference type="Proteomes" id="UP000664052"/>
    </source>
</evidence>
<dbReference type="Proteomes" id="UP000664052">
    <property type="component" value="Unassembled WGS sequence"/>
</dbReference>
<proteinExistence type="predicted"/>
<dbReference type="SMART" id="SM00506">
    <property type="entry name" value="A1pp"/>
    <property type="match status" value="1"/>
</dbReference>
<dbReference type="InterPro" id="IPR002589">
    <property type="entry name" value="Macro_dom"/>
</dbReference>
<reference evidence="2 3" key="1">
    <citation type="submission" date="2021-02" db="EMBL/GenBank/DDBJ databases">
        <title>De Novo genome assembly of isolated myxobacteria.</title>
        <authorList>
            <person name="Stevens D.C."/>
        </authorList>
    </citation>
    <scope>NUCLEOTIDE SEQUENCE [LARGE SCALE GENOMIC DNA]</scope>
    <source>
        <strain evidence="2 3">ATCC 29039</strain>
    </source>
</reference>
<sequence length="223" mass="24258">MTTTIQLHLRDLGRALVEAWRREFDGVPGVTVSQGDIFSERAGTVSASDPIDVRADAVVSPANSFGFMDGGIDAVYTYQLGPQVQERLRELLAKEHGGELPVGQAVLVPTGRSEIPWCISAPTMRVPADVSDTVNAYLAFRAALRAVLAHNATAKTPIRTVLCPGLGTAVGRMPPERCARQMKEAWVRTVMGRPAIPHSLRQAAEDDFRLRVEPAQERVSHQP</sequence>
<gene>
    <name evidence="2" type="ORF">JYK02_04185</name>
</gene>
<dbReference type="Gene3D" id="3.40.220.10">
    <property type="entry name" value="Leucine Aminopeptidase, subunit E, domain 1"/>
    <property type="match status" value="1"/>
</dbReference>
<dbReference type="Pfam" id="PF01661">
    <property type="entry name" value="Macro"/>
    <property type="match status" value="1"/>
</dbReference>
<dbReference type="EMBL" id="JAFIMU010000002">
    <property type="protein sequence ID" value="MBN8226703.1"/>
    <property type="molecule type" value="Genomic_DNA"/>
</dbReference>
<organism evidence="2 3">
    <name type="scientific">Corallococcus macrosporus</name>
    <dbReference type="NCBI Taxonomy" id="35"/>
    <lineage>
        <taxon>Bacteria</taxon>
        <taxon>Pseudomonadati</taxon>
        <taxon>Myxococcota</taxon>
        <taxon>Myxococcia</taxon>
        <taxon>Myxococcales</taxon>
        <taxon>Cystobacterineae</taxon>
        <taxon>Myxococcaceae</taxon>
        <taxon>Corallococcus</taxon>
    </lineage>
</organism>